<keyword evidence="6" id="KW-0131">Cell cycle</keyword>
<evidence type="ECO:0000256" key="1">
    <source>
        <dbReference type="ARBA" id="ARBA00004123"/>
    </source>
</evidence>
<dbReference type="PANTHER" id="PTHR22928:SF3">
    <property type="entry name" value="TELOMERE-ASSOCIATED PROTEIN RIF1"/>
    <property type="match status" value="1"/>
</dbReference>
<feature type="compositionally biased region" description="Basic and acidic residues" evidence="7">
    <location>
        <begin position="1651"/>
        <end position="1664"/>
    </location>
</feature>
<evidence type="ECO:0000313" key="10">
    <source>
        <dbReference type="Proteomes" id="UP001148614"/>
    </source>
</evidence>
<feature type="compositionally biased region" description="Low complexity" evidence="7">
    <location>
        <begin position="801"/>
        <end position="814"/>
    </location>
</feature>
<keyword evidence="5" id="KW-0539">Nucleus</keyword>
<feature type="region of interest" description="Disordered" evidence="7">
    <location>
        <begin position="1328"/>
        <end position="1349"/>
    </location>
</feature>
<feature type="compositionally biased region" description="Polar residues" evidence="7">
    <location>
        <begin position="1249"/>
        <end position="1284"/>
    </location>
</feature>
<accession>A0A9W8NLR5</accession>
<feature type="compositionally biased region" description="Basic and acidic residues" evidence="7">
    <location>
        <begin position="23"/>
        <end position="32"/>
    </location>
</feature>
<evidence type="ECO:0000313" key="9">
    <source>
        <dbReference type="EMBL" id="KAJ3579496.1"/>
    </source>
</evidence>
<feature type="region of interest" description="Disordered" evidence="7">
    <location>
        <begin position="1"/>
        <end position="94"/>
    </location>
</feature>
<feature type="domain" description="Telomere-associated protein Rif1 N-terminal" evidence="8">
    <location>
        <begin position="153"/>
        <end position="516"/>
    </location>
</feature>
<proteinExistence type="predicted"/>
<name>A0A9W8NLR5_9PEZI</name>
<evidence type="ECO:0000256" key="3">
    <source>
        <dbReference type="ARBA" id="ARBA00022454"/>
    </source>
</evidence>
<keyword evidence="4" id="KW-0779">Telomere</keyword>
<feature type="region of interest" description="Disordered" evidence="7">
    <location>
        <begin position="1646"/>
        <end position="1668"/>
    </location>
</feature>
<dbReference type="VEuPathDB" id="FungiDB:F4678DRAFT_116751"/>
<comment type="caution">
    <text evidence="9">The sequence shown here is derived from an EMBL/GenBank/DDBJ whole genome shotgun (WGS) entry which is preliminary data.</text>
</comment>
<dbReference type="Proteomes" id="UP001148614">
    <property type="component" value="Unassembled WGS sequence"/>
</dbReference>
<feature type="region of interest" description="Disordered" evidence="7">
    <location>
        <begin position="800"/>
        <end position="820"/>
    </location>
</feature>
<evidence type="ECO:0000256" key="2">
    <source>
        <dbReference type="ARBA" id="ARBA00004574"/>
    </source>
</evidence>
<feature type="region of interest" description="Disordered" evidence="7">
    <location>
        <begin position="1158"/>
        <end position="1190"/>
    </location>
</feature>
<evidence type="ECO:0000256" key="4">
    <source>
        <dbReference type="ARBA" id="ARBA00022895"/>
    </source>
</evidence>
<organism evidence="9 10">
    <name type="scientific">Xylaria arbuscula</name>
    <dbReference type="NCBI Taxonomy" id="114810"/>
    <lineage>
        <taxon>Eukaryota</taxon>
        <taxon>Fungi</taxon>
        <taxon>Dikarya</taxon>
        <taxon>Ascomycota</taxon>
        <taxon>Pezizomycotina</taxon>
        <taxon>Sordariomycetes</taxon>
        <taxon>Xylariomycetidae</taxon>
        <taxon>Xylariales</taxon>
        <taxon>Xylariaceae</taxon>
        <taxon>Xylaria</taxon>
    </lineage>
</organism>
<feature type="region of interest" description="Disordered" evidence="7">
    <location>
        <begin position="1536"/>
        <end position="1572"/>
    </location>
</feature>
<evidence type="ECO:0000256" key="7">
    <source>
        <dbReference type="SAM" id="MobiDB-lite"/>
    </source>
</evidence>
<dbReference type="Pfam" id="PF12231">
    <property type="entry name" value="Rif1_N"/>
    <property type="match status" value="1"/>
</dbReference>
<feature type="compositionally biased region" description="Basic and acidic residues" evidence="7">
    <location>
        <begin position="71"/>
        <end position="80"/>
    </location>
</feature>
<keyword evidence="10" id="KW-1185">Reference proteome</keyword>
<gene>
    <name evidence="9" type="ORF">NPX13_g1063</name>
</gene>
<feature type="compositionally biased region" description="Acidic residues" evidence="7">
    <location>
        <begin position="1619"/>
        <end position="1631"/>
    </location>
</feature>
<evidence type="ECO:0000256" key="5">
    <source>
        <dbReference type="ARBA" id="ARBA00023242"/>
    </source>
</evidence>
<dbReference type="PANTHER" id="PTHR22928">
    <property type="entry name" value="TELOMERE-ASSOCIATED PROTEIN RIF1"/>
    <property type="match status" value="1"/>
</dbReference>
<sequence>MVSPVAQPPEGLDTLLPRPPTPPRERQTDLDPKLNPNRHPLASRLTLQTPPGHSPDSALSTNASSRRSRKRVEFTVHTEYCDPPSGTGKENEHKQYTPISASSSMRISRPLKSILKPTSSPNPPNPLDPSARYGEAGSTVTLAAMLESSIKHLAGSDRDSKVDAYTMLVRALKASTNLPDRIALQSKMSLFVQFIQRDITTKGGNGAIDSSLINHALTLLSTFLHFPALASAIPSDFGVFIIDHCIRSFEDPTVPKDVVRHLMQVVVCQDFPPKVMTADRVGRLVNALHNIENHIKGKSIIMSRILIYRRLIKQSTIHMVSHPEWLLDLFTDMLSSLKEIRSAAIALGLEASFTAAKEKQLSKRVMEYFQITVDETRYIEYYIQRLAAMSKEKSDMAAVPQIWSVVILLLRCPLDRWEFFDKWLQIIQRCFNSSDSQTRLEAHFAWNRLVYVMHLHEPSFSKLINTLCQPFTQLRRGKQSDEFRKVVIGGLCNLYYYAFKPNSSSTHVDRYWDACVQPLIRTLAFPEIDGRIAEKQLAFSSYNLSQAANILAGLFDSSSVRIWKEDRIAENPLAKAAELPPLDPKWIRRNTARVFTIVEPLLSKSFLDLADPESSSSKLWKSLVGAIAVAASKEVKVSVDTASFLGNSLSLLMRIWTTGLGQAMASTDIQRSFLKATGFYITTLVLSLGHLPFTEKLLSMNEQQVLIPIATPSHRSRKGHGPTRSPLHHLFSILSLLPPGIPDGEDISNVFKTIFEPFMLTRSLRGRLDLARELMQTPPLTGPANYGPWVFIAEILSMPRDNSQSSNSSTDSDQPPIGNDFRDIVKHLEKGAINMPNLPWTHWQALFHFAVGQATELSGESGCSMVVIEPLAKAILQTLPAETNLLAANVYRCGTQLISNARQPRDRQALDAARRRLWGTTVAGVRSASFDPFDSLYRLISRLLEVAYTTVDDIEGEDLAALIVETSHYLSRANRALVFKSLVQLQHGLGLWIQDVDERYGSKQRPVVAESVKSLWERICSLFSDSTLEDFQLDAIEPLLCWAFRSKHRHIVNNAVLLWNRSFDSTSEVEYPATLKNILLSLRPFVEITLPGLDDSTCGTDDYAPMFLESQDDFDVMTLSKVEKVNPALNGSVSPGSMETPKAKQISQFISNKSEILLNRSGSRSARSTRSTRSTRSSTRNRTPKPRHEDSQIEFAAIESSPSNQAAESQVLTKRQKEVRERQLENVALFPAFQPSAENSEKMPADVSHQASPQRPNLVNSPTVDRSATPKATRSYEYLSSTPTPRRGQQIMIEEDHEMTDDIPSSPPEPRRNLLPEMKSHSRDTRFLDDIPISSSPISGSPVSRKAPPFQNDPAEPQGYINRVTAISSQHTAPGMQHHPMNMSHDLPTDYDERPSEDEFVEQTEIQKLEVSTDPTATNIQHTPSSDTEMFVDASTSPIATKLTEGGNAADTVNLTGDDEYIDKDRSFAMSDEAERSMARLVIELDSRKCEPLPVYDAASPEKVCVAEKTVECITVQTERDQTGPDQLAMTHLILLNPPRRRSENGKGLLNESNTAAAKKRKSSQPEDDDTHMIMDSQTSLTGYQEPTEAAEHIEEGLGPFTYAQDSPDLSYNPRNDESMESLDLDGDGTDSDTAAVNLQLITEASQQSEADGHVEGDSDDAPKPSDSCDIEAVRQHDEEIENSILESTSREKEIETNAQVELSDVQKIVASLRHGLEGLRSANLSRRDVYKIEDIFMDIKKELYESEKRLYEAEKRSRDNAD</sequence>
<feature type="region of interest" description="Disordered" evidence="7">
    <location>
        <begin position="1230"/>
        <end position="1286"/>
    </location>
</feature>
<dbReference type="EMBL" id="JANPWZ010000090">
    <property type="protein sequence ID" value="KAJ3579496.1"/>
    <property type="molecule type" value="Genomic_DNA"/>
</dbReference>
<keyword evidence="3" id="KW-0158">Chromosome</keyword>
<comment type="subcellular location">
    <subcellularLocation>
        <location evidence="2">Chromosome</location>
        <location evidence="2">Telomere</location>
    </subcellularLocation>
    <subcellularLocation>
        <location evidence="1">Nucleus</location>
    </subcellularLocation>
</comment>
<dbReference type="SUPFAM" id="SSF48371">
    <property type="entry name" value="ARM repeat"/>
    <property type="match status" value="1"/>
</dbReference>
<dbReference type="GO" id="GO:0005634">
    <property type="term" value="C:nucleus"/>
    <property type="evidence" value="ECO:0007669"/>
    <property type="project" value="UniProtKB-SubCell"/>
</dbReference>
<dbReference type="InterPro" id="IPR016024">
    <property type="entry name" value="ARM-type_fold"/>
</dbReference>
<feature type="compositionally biased region" description="Low complexity" evidence="7">
    <location>
        <begin position="1160"/>
        <end position="1181"/>
    </location>
</feature>
<dbReference type="InterPro" id="IPR022031">
    <property type="entry name" value="Rif1_N"/>
</dbReference>
<feature type="region of interest" description="Disordered" evidence="7">
    <location>
        <begin position="1600"/>
        <end position="1633"/>
    </location>
</feature>
<feature type="compositionally biased region" description="Polar residues" evidence="7">
    <location>
        <begin position="1200"/>
        <end position="1213"/>
    </location>
</feature>
<feature type="compositionally biased region" description="Polar residues" evidence="7">
    <location>
        <begin position="1604"/>
        <end position="1614"/>
    </location>
</feature>
<evidence type="ECO:0000259" key="8">
    <source>
        <dbReference type="Pfam" id="PF12231"/>
    </source>
</evidence>
<dbReference type="GO" id="GO:0140445">
    <property type="term" value="C:chromosome, telomeric repeat region"/>
    <property type="evidence" value="ECO:0007669"/>
    <property type="project" value="TreeGrafter"/>
</dbReference>
<protein>
    <recommendedName>
        <fullName evidence="8">Telomere-associated protein Rif1 N-terminal domain-containing protein</fullName>
    </recommendedName>
</protein>
<feature type="compositionally biased region" description="Low complexity" evidence="7">
    <location>
        <begin position="1331"/>
        <end position="1344"/>
    </location>
</feature>
<reference evidence="9" key="1">
    <citation type="submission" date="2022-07" db="EMBL/GenBank/DDBJ databases">
        <title>Genome Sequence of Xylaria arbuscula.</title>
        <authorList>
            <person name="Buettner E."/>
        </authorList>
    </citation>
    <scope>NUCLEOTIDE SEQUENCE</scope>
    <source>
        <strain evidence="9">VT107</strain>
    </source>
</reference>
<feature type="compositionally biased region" description="Polar residues" evidence="7">
    <location>
        <begin position="45"/>
        <end position="65"/>
    </location>
</feature>
<dbReference type="GO" id="GO:0000723">
    <property type="term" value="P:telomere maintenance"/>
    <property type="evidence" value="ECO:0007669"/>
    <property type="project" value="TreeGrafter"/>
</dbReference>
<feature type="region of interest" description="Disordered" evidence="7">
    <location>
        <begin position="1198"/>
        <end position="1217"/>
    </location>
</feature>
<evidence type="ECO:0000256" key="6">
    <source>
        <dbReference type="ARBA" id="ARBA00023306"/>
    </source>
</evidence>